<accession>C5LZX8</accession>
<dbReference type="OrthoDB" id="10360596at2759"/>
<dbReference type="EMBL" id="GG686971">
    <property type="protein sequence ID" value="EEQ97796.1"/>
    <property type="molecule type" value="Genomic_DNA"/>
</dbReference>
<proteinExistence type="predicted"/>
<dbReference type="Proteomes" id="UP000007800">
    <property type="component" value="Unassembled WGS sequence"/>
</dbReference>
<keyword evidence="3" id="KW-1185">Reference proteome</keyword>
<feature type="region of interest" description="Disordered" evidence="1">
    <location>
        <begin position="48"/>
        <end position="101"/>
    </location>
</feature>
<name>C5LZX8_PERM5</name>
<organism evidence="3">
    <name type="scientific">Perkinsus marinus (strain ATCC 50983 / TXsc)</name>
    <dbReference type="NCBI Taxonomy" id="423536"/>
    <lineage>
        <taxon>Eukaryota</taxon>
        <taxon>Sar</taxon>
        <taxon>Alveolata</taxon>
        <taxon>Perkinsozoa</taxon>
        <taxon>Perkinsea</taxon>
        <taxon>Perkinsida</taxon>
        <taxon>Perkinsidae</taxon>
        <taxon>Perkinsus</taxon>
    </lineage>
</organism>
<protein>
    <submittedName>
        <fullName evidence="2">Uncharacterized protein</fullName>
    </submittedName>
</protein>
<reference evidence="2 3" key="1">
    <citation type="submission" date="2008-07" db="EMBL/GenBank/DDBJ databases">
        <authorList>
            <person name="El-Sayed N."/>
            <person name="Caler E."/>
            <person name="Inman J."/>
            <person name="Amedeo P."/>
            <person name="Hass B."/>
            <person name="Wortman J."/>
        </authorList>
    </citation>
    <scope>NUCLEOTIDE SEQUENCE [LARGE SCALE GENOMIC DNA]</scope>
    <source>
        <strain evidence="3">ATCC 50983 / TXsc</strain>
    </source>
</reference>
<evidence type="ECO:0000313" key="2">
    <source>
        <dbReference type="EMBL" id="EEQ97796.1"/>
    </source>
</evidence>
<sequence length="362" mass="40604">MLLLSDCTRPQVCQGDSTRDNDIIVDTLSEVAENVEVHTVRAETYPDTLLGKRASNHTNDHSVKKAPSKSCDGGGKAGLPRRSKRKASSDGSVSTGDGLPKETVSGLMRIANVFRLSHFTKKSTFGYRPRVPSWVDLRSHPEEYWWSDGNPCCAKIKKDLYHDGDVHIMSKLIEVKLVPSFAGNRTCDHPAQYDWLTDYCEEGRVHHAKRYVVFSLKIGDKTVTTLNEILPDHVNRGDWEGLFATPQACEAALKSRLKICVVPANSPIPVPAKGPREADFVLDYWDKKDVSIMQHSCRQGLSRVVMLTVNLYSSILVKMAIRRLAFTEGRMSDFFLIDWPSKSIVACCRLIATREFIHLLKS</sequence>
<evidence type="ECO:0000256" key="1">
    <source>
        <dbReference type="SAM" id="MobiDB-lite"/>
    </source>
</evidence>
<evidence type="ECO:0000313" key="3">
    <source>
        <dbReference type="Proteomes" id="UP000007800"/>
    </source>
</evidence>
<dbReference type="InParanoid" id="C5LZX8"/>
<dbReference type="RefSeq" id="XP_002765079.1">
    <property type="nucleotide sequence ID" value="XM_002765033.1"/>
</dbReference>
<gene>
    <name evidence="2" type="ORF">Pmar_PMAR004536</name>
</gene>
<dbReference type="AlphaFoldDB" id="C5LZX8"/>
<dbReference type="GeneID" id="9037253"/>